<dbReference type="SMART" id="SM00533">
    <property type="entry name" value="MUTSd"/>
    <property type="match status" value="1"/>
</dbReference>
<dbReference type="Proteomes" id="UP001054889">
    <property type="component" value="Unassembled WGS sequence"/>
</dbReference>
<evidence type="ECO:0000256" key="2">
    <source>
        <dbReference type="ARBA" id="ARBA00022741"/>
    </source>
</evidence>
<dbReference type="PANTHER" id="PTHR11361:SF148">
    <property type="entry name" value="DNA MISMATCH REPAIR PROTEIN MSH6"/>
    <property type="match status" value="1"/>
</dbReference>
<dbReference type="InterPro" id="IPR000432">
    <property type="entry name" value="DNA_mismatch_repair_MutS_C"/>
</dbReference>
<sequence length="925" mass="102991">MQPRRQQQQSILSFLHKQSPRRELDPAGDGTTPEKPPRPATGSIAGIMDRLVRPPQPPGRNQDASQVRHVEEQASPFRNQIPSNGQLSVSSSGLCNSENNRVNLFSEQGLDVTFLHEPPKNSSRSSADEFIRASALFPEFSSNHTPIQEHPNKLSSKFPNNRCIWASSLFEDFDVQTPQNPSKRIFTGPSHVDDTPSTECGSFQTLQHSSRKFSLNSANGEYARAVTTFGIDSNDNPTEPAKKLLPRSTDPLYIKPTKLFAEFDSNQTPLQKHSKNFSLAIMDGKHVGAAAGTFPDHDSSPFKPETPAMRIAIPRLKRAREEQSVTPENQCSPLWALNRMKPAHPFEKKFRDEITESARSKFEWLNPLNIRDASGRRPNDPLYDRSTLFIPPDALRKMSTSQKQYWNIKCRYMDIVLFFKVVGISESGIDDVVDKLLARGYKVGRIEQMESADQAKARGSNSVIERKLVTVSTPSTAADNNIGPDAVHLLALKELTTSSNGCRVFGFAFLDYTALKIWVGSLRDDDSLAALGALLVQVSPREVIYETSVNQDAAVCALGGLIGHLTRLMLDDALTNGEIRPYHVYQTCLRMNGQTLMNLEIFRNSFDGGSSGTLYKHLNHCITAFGKRLLRSWICHPLKDVDVINRRLDIVEGFIQDSGLNSTILQSLRKIHDLERLLGQVRSTVGLSSTVRLPFVGEKILKRRIKTFCTLIKGLKVGISLLNDLQRGDHGVAALSKVVDIPTLNSLDELINQFEEAIDREFPENQDRPVNDDDHNTLVVLVELFVGKASEWSLGLWHPYAFAESTNSLVPNNLSVGQDLSGTFLVECTETASVLEKATEDSLVLLDELGRGTSTFDGYAIAYAVFRHLVERVRCRLLFATHYHPLTKEFASHPHVSLQHMACMFKPKNGAHGDSVEKELSSSTG</sequence>
<keyword evidence="5" id="KW-0238">DNA-binding</keyword>
<gene>
    <name evidence="8" type="primary">gb20709</name>
    <name evidence="8" type="ORF">PR202_gb20709</name>
</gene>
<evidence type="ECO:0000256" key="3">
    <source>
        <dbReference type="ARBA" id="ARBA00022763"/>
    </source>
</evidence>
<comment type="caution">
    <text evidence="8">The sequence shown here is derived from an EMBL/GenBank/DDBJ whole genome shotgun (WGS) entry which is preliminary data.</text>
</comment>
<dbReference type="InterPro" id="IPR036187">
    <property type="entry name" value="DNA_mismatch_repair_MutS_sf"/>
</dbReference>
<evidence type="ECO:0000259" key="7">
    <source>
        <dbReference type="PROSITE" id="PS00486"/>
    </source>
</evidence>
<organism evidence="8 9">
    <name type="scientific">Eleusine coracana subsp. coracana</name>
    <dbReference type="NCBI Taxonomy" id="191504"/>
    <lineage>
        <taxon>Eukaryota</taxon>
        <taxon>Viridiplantae</taxon>
        <taxon>Streptophyta</taxon>
        <taxon>Embryophyta</taxon>
        <taxon>Tracheophyta</taxon>
        <taxon>Spermatophyta</taxon>
        <taxon>Magnoliopsida</taxon>
        <taxon>Liliopsida</taxon>
        <taxon>Poales</taxon>
        <taxon>Poaceae</taxon>
        <taxon>PACMAD clade</taxon>
        <taxon>Chloridoideae</taxon>
        <taxon>Cynodonteae</taxon>
        <taxon>Eleusininae</taxon>
        <taxon>Eleusine</taxon>
    </lineage>
</organism>
<dbReference type="Pfam" id="PF05188">
    <property type="entry name" value="MutS_II"/>
    <property type="match status" value="1"/>
</dbReference>
<dbReference type="InterPro" id="IPR007696">
    <property type="entry name" value="DNA_mismatch_repair_MutS_core"/>
</dbReference>
<name>A0AAV5FD79_ELECO</name>
<keyword evidence="9" id="KW-1185">Reference proteome</keyword>
<reference evidence="8" key="1">
    <citation type="journal article" date="2018" name="DNA Res.">
        <title>Multiple hybrid de novo genome assembly of finger millet, an orphan allotetraploid crop.</title>
        <authorList>
            <person name="Hatakeyama M."/>
            <person name="Aluri S."/>
            <person name="Balachadran M.T."/>
            <person name="Sivarajan S.R."/>
            <person name="Patrignani A."/>
            <person name="Gruter S."/>
            <person name="Poveda L."/>
            <person name="Shimizu-Inatsugi R."/>
            <person name="Baeten J."/>
            <person name="Francoijs K.J."/>
            <person name="Nataraja K.N."/>
            <person name="Reddy Y.A.N."/>
            <person name="Phadnis S."/>
            <person name="Ravikumar R.L."/>
            <person name="Schlapbach R."/>
            <person name="Sreeman S.M."/>
            <person name="Shimizu K.K."/>
        </authorList>
    </citation>
    <scope>NUCLEOTIDE SEQUENCE</scope>
</reference>
<feature type="compositionally biased region" description="Polar residues" evidence="6">
    <location>
        <begin position="1"/>
        <end position="12"/>
    </location>
</feature>
<evidence type="ECO:0000256" key="4">
    <source>
        <dbReference type="ARBA" id="ARBA00022840"/>
    </source>
</evidence>
<dbReference type="Pfam" id="PF05192">
    <property type="entry name" value="MutS_III"/>
    <property type="match status" value="1"/>
</dbReference>
<dbReference type="PANTHER" id="PTHR11361">
    <property type="entry name" value="DNA MISMATCH REPAIR PROTEIN MUTS FAMILY MEMBER"/>
    <property type="match status" value="1"/>
</dbReference>
<keyword evidence="2" id="KW-0547">Nucleotide-binding</keyword>
<dbReference type="InterPro" id="IPR007860">
    <property type="entry name" value="DNA_mmatch_repair_MutS_con_dom"/>
</dbReference>
<dbReference type="SMART" id="SM00534">
    <property type="entry name" value="MUTSac"/>
    <property type="match status" value="1"/>
</dbReference>
<dbReference type="InterPro" id="IPR016151">
    <property type="entry name" value="DNA_mismatch_repair_MutS_N"/>
</dbReference>
<dbReference type="Gene3D" id="3.30.420.110">
    <property type="entry name" value="MutS, connector domain"/>
    <property type="match status" value="1"/>
</dbReference>
<feature type="domain" description="DNA mismatch repair proteins mutS family" evidence="7">
    <location>
        <begin position="842"/>
        <end position="858"/>
    </location>
</feature>
<dbReference type="Gene3D" id="3.40.1170.10">
    <property type="entry name" value="DNA repair protein MutS, domain I"/>
    <property type="match status" value="2"/>
</dbReference>
<dbReference type="InterPro" id="IPR045076">
    <property type="entry name" value="MutS"/>
</dbReference>
<dbReference type="Pfam" id="PF01624">
    <property type="entry name" value="MutS_I"/>
    <property type="match status" value="1"/>
</dbReference>
<dbReference type="Gene3D" id="3.40.50.300">
    <property type="entry name" value="P-loop containing nucleotide triphosphate hydrolases"/>
    <property type="match status" value="1"/>
</dbReference>
<dbReference type="SUPFAM" id="SSF55271">
    <property type="entry name" value="DNA repair protein MutS, domain I"/>
    <property type="match status" value="1"/>
</dbReference>
<dbReference type="AlphaFoldDB" id="A0AAV5FD79"/>
<dbReference type="SUPFAM" id="SSF53150">
    <property type="entry name" value="DNA repair protein MutS, domain II"/>
    <property type="match status" value="1"/>
</dbReference>
<comment type="similarity">
    <text evidence="1">Belongs to the DNA mismatch repair MutS family.</text>
</comment>
<dbReference type="GO" id="GO:0006298">
    <property type="term" value="P:mismatch repair"/>
    <property type="evidence" value="ECO:0007669"/>
    <property type="project" value="InterPro"/>
</dbReference>
<dbReference type="PROSITE" id="PS00486">
    <property type="entry name" value="DNA_MISMATCH_REPAIR_2"/>
    <property type="match status" value="1"/>
</dbReference>
<protein>
    <recommendedName>
        <fullName evidence="7">DNA mismatch repair proteins mutS family domain-containing protein</fullName>
    </recommendedName>
</protein>
<dbReference type="Gene3D" id="1.10.1420.10">
    <property type="match status" value="2"/>
</dbReference>
<dbReference type="GO" id="GO:0032301">
    <property type="term" value="C:MutSalpha complex"/>
    <property type="evidence" value="ECO:0007669"/>
    <property type="project" value="TreeGrafter"/>
</dbReference>
<evidence type="ECO:0000256" key="1">
    <source>
        <dbReference type="ARBA" id="ARBA00006271"/>
    </source>
</evidence>
<reference evidence="8" key="2">
    <citation type="submission" date="2021-12" db="EMBL/GenBank/DDBJ databases">
        <title>Resequencing data analysis of finger millet.</title>
        <authorList>
            <person name="Hatakeyama M."/>
            <person name="Aluri S."/>
            <person name="Balachadran M.T."/>
            <person name="Sivarajan S.R."/>
            <person name="Poveda L."/>
            <person name="Shimizu-Inatsugi R."/>
            <person name="Schlapbach R."/>
            <person name="Sreeman S.M."/>
            <person name="Shimizu K.K."/>
        </authorList>
    </citation>
    <scope>NUCLEOTIDE SEQUENCE</scope>
</reference>
<evidence type="ECO:0000313" key="8">
    <source>
        <dbReference type="EMBL" id="GJN32220.1"/>
    </source>
</evidence>
<evidence type="ECO:0000256" key="5">
    <source>
        <dbReference type="ARBA" id="ARBA00023125"/>
    </source>
</evidence>
<dbReference type="EMBL" id="BQKI01000083">
    <property type="protein sequence ID" value="GJN32220.1"/>
    <property type="molecule type" value="Genomic_DNA"/>
</dbReference>
<dbReference type="GO" id="GO:0140664">
    <property type="term" value="F:ATP-dependent DNA damage sensor activity"/>
    <property type="evidence" value="ECO:0007669"/>
    <property type="project" value="InterPro"/>
</dbReference>
<dbReference type="SUPFAM" id="SSF52540">
    <property type="entry name" value="P-loop containing nucleoside triphosphate hydrolases"/>
    <property type="match status" value="1"/>
</dbReference>
<dbReference type="GO" id="GO:0030983">
    <property type="term" value="F:mismatched DNA binding"/>
    <property type="evidence" value="ECO:0007669"/>
    <property type="project" value="InterPro"/>
</dbReference>
<dbReference type="InterPro" id="IPR007695">
    <property type="entry name" value="DNA_mismatch_repair_MutS-lik_N"/>
</dbReference>
<keyword evidence="3" id="KW-0227">DNA damage</keyword>
<dbReference type="SUPFAM" id="SSF48334">
    <property type="entry name" value="DNA repair protein MutS, domain III"/>
    <property type="match status" value="1"/>
</dbReference>
<evidence type="ECO:0000313" key="9">
    <source>
        <dbReference type="Proteomes" id="UP001054889"/>
    </source>
</evidence>
<evidence type="ECO:0000256" key="6">
    <source>
        <dbReference type="SAM" id="MobiDB-lite"/>
    </source>
</evidence>
<feature type="region of interest" description="Disordered" evidence="6">
    <location>
        <begin position="1"/>
        <end position="70"/>
    </location>
</feature>
<keyword evidence="4" id="KW-0067">ATP-binding</keyword>
<proteinExistence type="inferred from homology"/>
<dbReference type="InterPro" id="IPR036678">
    <property type="entry name" value="MutS_con_dom_sf"/>
</dbReference>
<dbReference type="InterPro" id="IPR027417">
    <property type="entry name" value="P-loop_NTPase"/>
</dbReference>
<accession>A0AAV5FD79</accession>
<dbReference type="GO" id="GO:0005524">
    <property type="term" value="F:ATP binding"/>
    <property type="evidence" value="ECO:0007669"/>
    <property type="project" value="UniProtKB-KW"/>
</dbReference>